<dbReference type="PANTHER" id="PTHR46268">
    <property type="entry name" value="STRESS RESPONSE PROTEIN NHAX"/>
    <property type="match status" value="1"/>
</dbReference>
<dbReference type="InterPro" id="IPR006015">
    <property type="entry name" value="Universal_stress_UspA"/>
</dbReference>
<dbReference type="SUPFAM" id="SSF52402">
    <property type="entry name" value="Adenine nucleotide alpha hydrolases-like"/>
    <property type="match status" value="2"/>
</dbReference>
<evidence type="ECO:0000313" key="3">
    <source>
        <dbReference type="EMBL" id="TPG32687.1"/>
    </source>
</evidence>
<feature type="domain" description="UspA" evidence="2">
    <location>
        <begin position="10"/>
        <end position="149"/>
    </location>
</feature>
<accession>A0A502E5B2</accession>
<dbReference type="Proteomes" id="UP000320095">
    <property type="component" value="Unassembled WGS sequence"/>
</dbReference>
<gene>
    <name evidence="3" type="ORF">EAH80_17910</name>
</gene>
<dbReference type="PRINTS" id="PR01438">
    <property type="entry name" value="UNVRSLSTRESS"/>
</dbReference>
<evidence type="ECO:0000259" key="2">
    <source>
        <dbReference type="Pfam" id="PF00582"/>
    </source>
</evidence>
<name>A0A502E5B2_9MYCO</name>
<dbReference type="RefSeq" id="WP_140693692.1">
    <property type="nucleotide sequence ID" value="NZ_RCZG01000007.1"/>
</dbReference>
<dbReference type="OrthoDB" id="3174546at2"/>
<dbReference type="PANTHER" id="PTHR46268:SF6">
    <property type="entry name" value="UNIVERSAL STRESS PROTEIN UP12"/>
    <property type="match status" value="1"/>
</dbReference>
<sequence>MSKDDEHHGIVVGVDGSPESRVAVDWAARDAILRELPLTVVYVVPSPEMLRWTEPDGLPRLADWHQAKATDVLRVAVDTAEDASRKAGPLEIHGQVLAGAPIPTLVDLTKDADMIVVGCRGVGAVRRLLLGSVSAALVHHAHCPVAVIHDEDPLMPNPARAPILLGVDGSPASELATEIAFEEADRRGVDIIAVHAWSDANLSDFPPVDSSVMEALGDEILSDRLAGWQERHPRVRVHPIAVTDRPAEMLIKNSEQVQLVVVGSHGRGGFAGMRLGSVGSAVAQSSRMPVIVARGH</sequence>
<dbReference type="AlphaFoldDB" id="A0A502E5B2"/>
<feature type="domain" description="UspA" evidence="2">
    <location>
        <begin position="162"/>
        <end position="294"/>
    </location>
</feature>
<keyword evidence="4" id="KW-1185">Reference proteome</keyword>
<dbReference type="InterPro" id="IPR006016">
    <property type="entry name" value="UspA"/>
</dbReference>
<comment type="caution">
    <text evidence="3">The sequence shown here is derived from an EMBL/GenBank/DDBJ whole genome shotgun (WGS) entry which is preliminary data.</text>
</comment>
<evidence type="ECO:0000256" key="1">
    <source>
        <dbReference type="ARBA" id="ARBA00008791"/>
    </source>
</evidence>
<dbReference type="InterPro" id="IPR014729">
    <property type="entry name" value="Rossmann-like_a/b/a_fold"/>
</dbReference>
<protein>
    <submittedName>
        <fullName evidence="3">Universal stress protein</fullName>
    </submittedName>
</protein>
<dbReference type="Gene3D" id="3.40.50.620">
    <property type="entry name" value="HUPs"/>
    <property type="match status" value="2"/>
</dbReference>
<dbReference type="Pfam" id="PF00582">
    <property type="entry name" value="Usp"/>
    <property type="match status" value="2"/>
</dbReference>
<reference evidence="3 4" key="1">
    <citation type="journal article" date="2019" name="Environ. Microbiol.">
        <title>Species interactions and distinct microbial communities in high Arctic permafrost affected cryosols are associated with the CH4 and CO2 gas fluxes.</title>
        <authorList>
            <person name="Altshuler I."/>
            <person name="Hamel J."/>
            <person name="Turney S."/>
            <person name="Magnuson E."/>
            <person name="Levesque R."/>
            <person name="Greer C."/>
            <person name="Whyte L.G."/>
        </authorList>
    </citation>
    <scope>NUCLEOTIDE SEQUENCE [LARGE SCALE GENOMIC DNA]</scope>
    <source>
        <strain evidence="3 4">S5.20</strain>
    </source>
</reference>
<organism evidence="3 4">
    <name type="scientific">Mycolicibacterium hodleri</name>
    <dbReference type="NCBI Taxonomy" id="49897"/>
    <lineage>
        <taxon>Bacteria</taxon>
        <taxon>Bacillati</taxon>
        <taxon>Actinomycetota</taxon>
        <taxon>Actinomycetes</taxon>
        <taxon>Mycobacteriales</taxon>
        <taxon>Mycobacteriaceae</taxon>
        <taxon>Mycolicibacterium</taxon>
    </lineage>
</organism>
<dbReference type="CDD" id="cd23944">
    <property type="entry name" value="USP_Rv2623_repeat1"/>
    <property type="match status" value="1"/>
</dbReference>
<proteinExistence type="inferred from homology"/>
<evidence type="ECO:0000313" key="4">
    <source>
        <dbReference type="Proteomes" id="UP000320095"/>
    </source>
</evidence>
<comment type="similarity">
    <text evidence="1">Belongs to the universal stress protein A family.</text>
</comment>
<dbReference type="EMBL" id="RCZG01000007">
    <property type="protein sequence ID" value="TPG32687.1"/>
    <property type="molecule type" value="Genomic_DNA"/>
</dbReference>